<dbReference type="AlphaFoldDB" id="A0A3B1CNI8"/>
<feature type="domain" description="PAC" evidence="12">
    <location>
        <begin position="275"/>
        <end position="329"/>
    </location>
</feature>
<dbReference type="Gene3D" id="1.10.287.130">
    <property type="match status" value="1"/>
</dbReference>
<feature type="domain" description="PAS" evidence="11">
    <location>
        <begin position="210"/>
        <end position="288"/>
    </location>
</feature>
<evidence type="ECO:0000259" key="12">
    <source>
        <dbReference type="PROSITE" id="PS50113"/>
    </source>
</evidence>
<keyword evidence="6" id="KW-0418">Kinase</keyword>
<dbReference type="PROSITE" id="PS50113">
    <property type="entry name" value="PAC"/>
    <property type="match status" value="1"/>
</dbReference>
<keyword evidence="9" id="KW-0472">Membrane</keyword>
<evidence type="ECO:0000259" key="11">
    <source>
        <dbReference type="PROSITE" id="PS50112"/>
    </source>
</evidence>
<keyword evidence="9" id="KW-0812">Transmembrane</keyword>
<evidence type="ECO:0000256" key="1">
    <source>
        <dbReference type="ARBA" id="ARBA00000085"/>
    </source>
</evidence>
<proteinExistence type="predicted"/>
<dbReference type="InterPro" id="IPR035965">
    <property type="entry name" value="PAS-like_dom_sf"/>
</dbReference>
<dbReference type="EMBL" id="UOGD01000300">
    <property type="protein sequence ID" value="VAX25554.1"/>
    <property type="molecule type" value="Genomic_DNA"/>
</dbReference>
<dbReference type="CDD" id="cd00130">
    <property type="entry name" value="PAS"/>
    <property type="match status" value="1"/>
</dbReference>
<organism evidence="13">
    <name type="scientific">hydrothermal vent metagenome</name>
    <dbReference type="NCBI Taxonomy" id="652676"/>
    <lineage>
        <taxon>unclassified sequences</taxon>
        <taxon>metagenomes</taxon>
        <taxon>ecological metagenomes</taxon>
    </lineage>
</organism>
<evidence type="ECO:0000256" key="4">
    <source>
        <dbReference type="ARBA" id="ARBA00022679"/>
    </source>
</evidence>
<feature type="transmembrane region" description="Helical" evidence="9">
    <location>
        <begin position="6"/>
        <end position="30"/>
    </location>
</feature>
<evidence type="ECO:0000256" key="9">
    <source>
        <dbReference type="SAM" id="Phobius"/>
    </source>
</evidence>
<dbReference type="CDD" id="cd00082">
    <property type="entry name" value="HisKA"/>
    <property type="match status" value="1"/>
</dbReference>
<evidence type="ECO:0000256" key="6">
    <source>
        <dbReference type="ARBA" id="ARBA00022777"/>
    </source>
</evidence>
<evidence type="ECO:0000256" key="5">
    <source>
        <dbReference type="ARBA" id="ARBA00022741"/>
    </source>
</evidence>
<dbReference type="PANTHER" id="PTHR43065:SF10">
    <property type="entry name" value="PEROXIDE STRESS-ACTIVATED HISTIDINE KINASE MAK3"/>
    <property type="match status" value="1"/>
</dbReference>
<dbReference type="FunFam" id="3.30.565.10:FF:000006">
    <property type="entry name" value="Sensor histidine kinase WalK"/>
    <property type="match status" value="1"/>
</dbReference>
<keyword evidence="9" id="KW-1133">Transmembrane helix</keyword>
<sequence>MKKYKLLNTITILLGLLSFVMIIALGWFTYENYDRERTLMENNLLQEAEFIRTSLRAKLLMGIGGDLHQLRDYVERLETSPFVKHILVFDKDKNNLLGDEKYTYTEYPDNHNEHQKVNFDSEGNYVFTFISELTIHYDILTGKKVEKSDQGIKYTTVIELYANEYYEAQREDIRRALGTGLLLLVIGLASVYFIFVIRRYYSVNVHLQNVQDYISNVIQSMPNGLISLDKTGKVETVNRTAVKLLGLEENKVVGKNIHDVLPNCKSEALGQNNSEKFEQNVECHLNDGNTIPLNIISSKIKNEIGEDLGTVLIFTDLRELKSLEKAVERSERLASMGRMAAGIAHEIRNPLSSIKGLAQYLRNKFEKDSEDHEYASVMISEVDRLNRVIRDMLNFAKPHEPKLALCNIEDIVSHSLKLTESELNEKKINIILMNKDDLPTVLADSDLLTQVFLNLFANSIEAMDENGTIEISFSEEEQFVIIEISDEGSGIEEENLNKIFDPFFTSKSTGTGLGLAIVYRIIENHNGKITVNSVVNKGTTFIIKLPKSN</sequence>
<dbReference type="InterPro" id="IPR004358">
    <property type="entry name" value="Sig_transdc_His_kin-like_C"/>
</dbReference>
<dbReference type="PANTHER" id="PTHR43065">
    <property type="entry name" value="SENSOR HISTIDINE KINASE"/>
    <property type="match status" value="1"/>
</dbReference>
<dbReference type="InterPro" id="IPR003594">
    <property type="entry name" value="HATPase_dom"/>
</dbReference>
<evidence type="ECO:0000256" key="8">
    <source>
        <dbReference type="ARBA" id="ARBA00023012"/>
    </source>
</evidence>
<evidence type="ECO:0000256" key="2">
    <source>
        <dbReference type="ARBA" id="ARBA00012438"/>
    </source>
</evidence>
<dbReference type="SMART" id="SM00091">
    <property type="entry name" value="PAS"/>
    <property type="match status" value="1"/>
</dbReference>
<dbReference type="SUPFAM" id="SSF55874">
    <property type="entry name" value="ATPase domain of HSP90 chaperone/DNA topoisomerase II/histidine kinase"/>
    <property type="match status" value="1"/>
</dbReference>
<dbReference type="GO" id="GO:0005524">
    <property type="term" value="F:ATP binding"/>
    <property type="evidence" value="ECO:0007669"/>
    <property type="project" value="UniProtKB-KW"/>
</dbReference>
<dbReference type="Gene3D" id="3.30.450.20">
    <property type="entry name" value="PAS domain"/>
    <property type="match status" value="1"/>
</dbReference>
<dbReference type="InterPro" id="IPR000014">
    <property type="entry name" value="PAS"/>
</dbReference>
<dbReference type="PRINTS" id="PR00344">
    <property type="entry name" value="BCTRLSENSOR"/>
</dbReference>
<keyword evidence="7" id="KW-0067">ATP-binding</keyword>
<dbReference type="GO" id="GO:0000155">
    <property type="term" value="F:phosphorelay sensor kinase activity"/>
    <property type="evidence" value="ECO:0007669"/>
    <property type="project" value="InterPro"/>
</dbReference>
<keyword evidence="5" id="KW-0547">Nucleotide-binding</keyword>
<dbReference type="Pfam" id="PF02518">
    <property type="entry name" value="HATPase_c"/>
    <property type="match status" value="1"/>
</dbReference>
<keyword evidence="4" id="KW-0808">Transferase</keyword>
<dbReference type="InterPro" id="IPR036890">
    <property type="entry name" value="HATPase_C_sf"/>
</dbReference>
<keyword evidence="3" id="KW-0597">Phosphoprotein</keyword>
<reference evidence="13" key="1">
    <citation type="submission" date="2018-06" db="EMBL/GenBank/DDBJ databases">
        <authorList>
            <person name="Zhirakovskaya E."/>
        </authorList>
    </citation>
    <scope>NUCLEOTIDE SEQUENCE</scope>
</reference>
<dbReference type="Gene3D" id="3.30.565.10">
    <property type="entry name" value="Histidine kinase-like ATPase, C-terminal domain"/>
    <property type="match status" value="1"/>
</dbReference>
<evidence type="ECO:0000259" key="10">
    <source>
        <dbReference type="PROSITE" id="PS50109"/>
    </source>
</evidence>
<keyword evidence="8" id="KW-0902">Two-component regulatory system</keyword>
<dbReference type="EC" id="2.7.13.3" evidence="2"/>
<evidence type="ECO:0000256" key="3">
    <source>
        <dbReference type="ARBA" id="ARBA00022553"/>
    </source>
</evidence>
<dbReference type="NCBIfam" id="TIGR00229">
    <property type="entry name" value="sensory_box"/>
    <property type="match status" value="1"/>
</dbReference>
<dbReference type="InterPro" id="IPR005467">
    <property type="entry name" value="His_kinase_dom"/>
</dbReference>
<feature type="transmembrane region" description="Helical" evidence="9">
    <location>
        <begin position="180"/>
        <end position="201"/>
    </location>
</feature>
<dbReference type="SUPFAM" id="SSF55785">
    <property type="entry name" value="PYP-like sensor domain (PAS domain)"/>
    <property type="match status" value="1"/>
</dbReference>
<dbReference type="SMART" id="SM00387">
    <property type="entry name" value="HATPase_c"/>
    <property type="match status" value="1"/>
</dbReference>
<name>A0A3B1CNI8_9ZZZZ</name>
<evidence type="ECO:0000256" key="7">
    <source>
        <dbReference type="ARBA" id="ARBA00022840"/>
    </source>
</evidence>
<gene>
    <name evidence="13" type="ORF">MNBD_IGNAVI01-3050</name>
</gene>
<comment type="catalytic activity">
    <reaction evidence="1">
        <text>ATP + protein L-histidine = ADP + protein N-phospho-L-histidine.</text>
        <dbReference type="EC" id="2.7.13.3"/>
    </reaction>
</comment>
<accession>A0A3B1CNI8</accession>
<dbReference type="SUPFAM" id="SSF47384">
    <property type="entry name" value="Homodimeric domain of signal transducing histidine kinase"/>
    <property type="match status" value="1"/>
</dbReference>
<dbReference type="SMART" id="SM00388">
    <property type="entry name" value="HisKA"/>
    <property type="match status" value="1"/>
</dbReference>
<dbReference type="InterPro" id="IPR036097">
    <property type="entry name" value="HisK_dim/P_sf"/>
</dbReference>
<dbReference type="Pfam" id="PF13426">
    <property type="entry name" value="PAS_9"/>
    <property type="match status" value="1"/>
</dbReference>
<protein>
    <recommendedName>
        <fullName evidence="2">histidine kinase</fullName>
        <ecNumber evidence="2">2.7.13.3</ecNumber>
    </recommendedName>
</protein>
<dbReference type="PROSITE" id="PS50112">
    <property type="entry name" value="PAS"/>
    <property type="match status" value="1"/>
</dbReference>
<dbReference type="InterPro" id="IPR000700">
    <property type="entry name" value="PAS-assoc_C"/>
</dbReference>
<dbReference type="Pfam" id="PF00512">
    <property type="entry name" value="HisKA"/>
    <property type="match status" value="1"/>
</dbReference>
<feature type="domain" description="Histidine kinase" evidence="10">
    <location>
        <begin position="342"/>
        <end position="549"/>
    </location>
</feature>
<evidence type="ECO:0000313" key="13">
    <source>
        <dbReference type="EMBL" id="VAX25554.1"/>
    </source>
</evidence>
<dbReference type="PROSITE" id="PS50109">
    <property type="entry name" value="HIS_KIN"/>
    <property type="match status" value="1"/>
</dbReference>
<dbReference type="InterPro" id="IPR003661">
    <property type="entry name" value="HisK_dim/P_dom"/>
</dbReference>